<gene>
    <name evidence="8" type="ORF">G3T36_10215</name>
</gene>
<reference evidence="8 9" key="1">
    <citation type="journal article" date="2014" name="J. Microbiol.">
        <title>Diaminobutyricibacter tongyongensis gen. nov., sp. nov. and Homoserinibacter gongjuensis gen. nov., sp. nov. belong to the family Microbacteriaceae.</title>
        <authorList>
            <person name="Kim S.J."/>
            <person name="Ahn J.H."/>
            <person name="Weon H.Y."/>
            <person name="Hamada M."/>
            <person name="Suzuki K."/>
            <person name="Kwon S.W."/>
        </authorList>
    </citation>
    <scope>NUCLEOTIDE SEQUENCE [LARGE SCALE GENOMIC DNA]</scope>
    <source>
        <strain evidence="8 9">NBRC 108724</strain>
    </source>
</reference>
<feature type="signal peptide" evidence="6">
    <location>
        <begin position="1"/>
        <end position="29"/>
    </location>
</feature>
<dbReference type="EC" id="3.2.1.22" evidence="5"/>
<evidence type="ECO:0000256" key="2">
    <source>
        <dbReference type="ARBA" id="ARBA00022729"/>
    </source>
</evidence>
<feature type="chain" id="PRO_5026655650" description="Alpha-galactosidase" evidence="6">
    <location>
        <begin position="30"/>
        <end position="695"/>
    </location>
</feature>
<feature type="domain" description="Glycosyl hydrolase family 98 putative carbohydrate-binding module" evidence="7">
    <location>
        <begin position="550"/>
        <end position="694"/>
    </location>
</feature>
<accession>A0A6L9XXT5</accession>
<dbReference type="InterPro" id="IPR013783">
    <property type="entry name" value="Ig-like_fold"/>
</dbReference>
<dbReference type="InterPro" id="IPR038637">
    <property type="entry name" value="NPCBM_sf"/>
</dbReference>
<keyword evidence="5" id="KW-1015">Disulfide bond</keyword>
<dbReference type="InterPro" id="IPR018905">
    <property type="entry name" value="A-galactase_NEW3"/>
</dbReference>
<dbReference type="InterPro" id="IPR041233">
    <property type="entry name" value="Melibiase_C"/>
</dbReference>
<evidence type="ECO:0000256" key="5">
    <source>
        <dbReference type="RuleBase" id="RU361168"/>
    </source>
</evidence>
<dbReference type="CDD" id="cd14792">
    <property type="entry name" value="GH27"/>
    <property type="match status" value="1"/>
</dbReference>
<dbReference type="Pfam" id="PF17801">
    <property type="entry name" value="Melibiase_C"/>
    <property type="match status" value="1"/>
</dbReference>
<dbReference type="InterPro" id="IPR008979">
    <property type="entry name" value="Galactose-bd-like_sf"/>
</dbReference>
<dbReference type="PANTHER" id="PTHR11452:SF75">
    <property type="entry name" value="ALPHA-GALACTOSIDASE MEL1"/>
    <property type="match status" value="1"/>
</dbReference>
<dbReference type="GO" id="GO:0004557">
    <property type="term" value="F:alpha-galactosidase activity"/>
    <property type="evidence" value="ECO:0007669"/>
    <property type="project" value="UniProtKB-EC"/>
</dbReference>
<dbReference type="Pfam" id="PF10633">
    <property type="entry name" value="NPCBM_assoc"/>
    <property type="match status" value="1"/>
</dbReference>
<dbReference type="InterPro" id="IPR017853">
    <property type="entry name" value="GH"/>
</dbReference>
<proteinExistence type="inferred from homology"/>
<name>A0A6L9XXT5_9MICO</name>
<dbReference type="InterPro" id="IPR013785">
    <property type="entry name" value="Aldolase_TIM"/>
</dbReference>
<evidence type="ECO:0000256" key="3">
    <source>
        <dbReference type="ARBA" id="ARBA00022801"/>
    </source>
</evidence>
<dbReference type="Proteomes" id="UP000474967">
    <property type="component" value="Unassembled WGS sequence"/>
</dbReference>
<dbReference type="SMART" id="SM00776">
    <property type="entry name" value="NPCBM"/>
    <property type="match status" value="1"/>
</dbReference>
<evidence type="ECO:0000256" key="1">
    <source>
        <dbReference type="ARBA" id="ARBA00009743"/>
    </source>
</evidence>
<dbReference type="EMBL" id="JAAGWY010000002">
    <property type="protein sequence ID" value="NEN06250.1"/>
    <property type="molecule type" value="Genomic_DNA"/>
</dbReference>
<evidence type="ECO:0000313" key="8">
    <source>
        <dbReference type="EMBL" id="NEN06250.1"/>
    </source>
</evidence>
<dbReference type="GO" id="GO:0005975">
    <property type="term" value="P:carbohydrate metabolic process"/>
    <property type="evidence" value="ECO:0007669"/>
    <property type="project" value="InterPro"/>
</dbReference>
<dbReference type="PRINTS" id="PR00740">
    <property type="entry name" value="GLHYDRLASE27"/>
</dbReference>
<evidence type="ECO:0000259" key="7">
    <source>
        <dbReference type="SMART" id="SM00776"/>
    </source>
</evidence>
<dbReference type="Gene3D" id="2.60.40.1180">
    <property type="entry name" value="Golgi alpha-mannosidase II"/>
    <property type="match status" value="1"/>
</dbReference>
<evidence type="ECO:0000313" key="9">
    <source>
        <dbReference type="Proteomes" id="UP000474967"/>
    </source>
</evidence>
<dbReference type="Gene3D" id="3.20.20.70">
    <property type="entry name" value="Aldolase class I"/>
    <property type="match status" value="1"/>
</dbReference>
<sequence>MRLRARVSAVLAAVLVVGTVGVAAQSAAAAPPAEKSAAVAPRTSVGQPSLSPTPYQGWNTYYGLGGDYTSAQVLNVADFLVSSGLAKKGYDIVWLDGGWQSATPRGTDGKLQGDPTRFPGGMGALAAAIHAKGLKAGIYTDAGPYIPGSCGLGSYGHYQTDADTFAAWGFDAVKVDFLCGITANLDPKTVYTEFATALRNNSSHRPIIFNLCNPVTSPDWGNYPESQQSTNSWSYAPQIAESWRTYTDAGFVGMMKYSDMLRNFDANARHPEAAGPGHWNDPDYLGPELGMTDEEFRTQMSLWSMSAAPLVIASDPRKLSAASLSSLTNSDVLAIDQDPLGKQAVRVGAAGVDETWVKPMADGSVAVALLNRGDSATEIQTTAGAVGVDAARITVKDAWTHTVTEARDIIRAEVPAHGAALLTVAKATGAPGTPRLLVSAPQVTAVNGSAVTPTSSLLTSGGTTLTVAVTLRNDGTTPVASPSVTLSVPDGWSAKPNGSQPLLVRPGGAEKVDFSVTVPGSATVGAHEVSASVGDVTSPALRVTIAPPPPSGTGFALSHQPWISATSGWMTPAVDQSVGGGNPIKVAGTVYPTGLGVASPSDITYYLGGACTKLTGVVGIDDVVNNVGPEGGTATFSVATDGTTKWDSGVVARGSGVPFTVDVTGAQVLVLHVGDAGDGGYNDRADWAAPTIDCT</sequence>
<dbReference type="InterPro" id="IPR002241">
    <property type="entry name" value="Glyco_hydro_27"/>
</dbReference>
<dbReference type="Gene3D" id="2.60.40.10">
    <property type="entry name" value="Immunoglobulins"/>
    <property type="match status" value="1"/>
</dbReference>
<evidence type="ECO:0000256" key="6">
    <source>
        <dbReference type="SAM" id="SignalP"/>
    </source>
</evidence>
<keyword evidence="3 5" id="KW-0378">Hydrolase</keyword>
<dbReference type="SUPFAM" id="SSF51011">
    <property type="entry name" value="Glycosyl hydrolase domain"/>
    <property type="match status" value="1"/>
</dbReference>
<dbReference type="SUPFAM" id="SSF49785">
    <property type="entry name" value="Galactose-binding domain-like"/>
    <property type="match status" value="1"/>
</dbReference>
<comment type="catalytic activity">
    <reaction evidence="5">
        <text>Hydrolysis of terminal, non-reducing alpha-D-galactose residues in alpha-D-galactosides, including galactose oligosaccharides, galactomannans and galactolipids.</text>
        <dbReference type="EC" id="3.2.1.22"/>
    </reaction>
</comment>
<organism evidence="8 9">
    <name type="scientific">Leifsonia tongyongensis</name>
    <dbReference type="NCBI Taxonomy" id="1268043"/>
    <lineage>
        <taxon>Bacteria</taxon>
        <taxon>Bacillati</taxon>
        <taxon>Actinomycetota</taxon>
        <taxon>Actinomycetes</taxon>
        <taxon>Micrococcales</taxon>
        <taxon>Microbacteriaceae</taxon>
        <taxon>Leifsonia</taxon>
    </lineage>
</organism>
<dbReference type="Pfam" id="PF16499">
    <property type="entry name" value="Melibiase_2"/>
    <property type="match status" value="1"/>
</dbReference>
<dbReference type="PANTHER" id="PTHR11452">
    <property type="entry name" value="ALPHA-GALACTOSIDASE/ALPHA-N-ACETYLGALACTOSAMINIDASE"/>
    <property type="match status" value="1"/>
</dbReference>
<dbReference type="Pfam" id="PF08305">
    <property type="entry name" value="NPCBM"/>
    <property type="match status" value="1"/>
</dbReference>
<keyword evidence="2 6" id="KW-0732">Signal</keyword>
<protein>
    <recommendedName>
        <fullName evidence="5">Alpha-galactosidase</fullName>
        <ecNumber evidence="5">3.2.1.22</ecNumber>
    </recommendedName>
    <alternativeName>
        <fullName evidence="5">Melibiase</fullName>
    </alternativeName>
</protein>
<keyword evidence="9" id="KW-1185">Reference proteome</keyword>
<dbReference type="SUPFAM" id="SSF51445">
    <property type="entry name" value="(Trans)glycosidases"/>
    <property type="match status" value="1"/>
</dbReference>
<dbReference type="InterPro" id="IPR013780">
    <property type="entry name" value="Glyco_hydro_b"/>
</dbReference>
<keyword evidence="4 5" id="KW-0326">Glycosidase</keyword>
<evidence type="ECO:0000256" key="4">
    <source>
        <dbReference type="ARBA" id="ARBA00023295"/>
    </source>
</evidence>
<dbReference type="AlphaFoldDB" id="A0A6L9XXT5"/>
<dbReference type="Gene3D" id="2.60.120.1060">
    <property type="entry name" value="NPCBM/NEW2 domain"/>
    <property type="match status" value="1"/>
</dbReference>
<comment type="similarity">
    <text evidence="1 5">Belongs to the glycosyl hydrolase 27 family.</text>
</comment>
<dbReference type="InterPro" id="IPR013222">
    <property type="entry name" value="Glyco_hyd_98_carb-bd"/>
</dbReference>
<comment type="caution">
    <text evidence="8">The sequence shown here is derived from an EMBL/GenBank/DDBJ whole genome shotgun (WGS) entry which is preliminary data.</text>
</comment>